<dbReference type="EMBL" id="JBBNAG010000009">
    <property type="protein sequence ID" value="KAK9104557.1"/>
    <property type="molecule type" value="Genomic_DNA"/>
</dbReference>
<evidence type="ECO:0000313" key="1">
    <source>
        <dbReference type="EMBL" id="KAK9104557.1"/>
    </source>
</evidence>
<gene>
    <name evidence="1" type="ORF">Scep_021401</name>
</gene>
<evidence type="ECO:0000313" key="2">
    <source>
        <dbReference type="Proteomes" id="UP001419268"/>
    </source>
</evidence>
<reference evidence="1 2" key="1">
    <citation type="submission" date="2024-01" db="EMBL/GenBank/DDBJ databases">
        <title>Genome assemblies of Stephania.</title>
        <authorList>
            <person name="Yang L."/>
        </authorList>
    </citation>
    <scope>NUCLEOTIDE SEQUENCE [LARGE SCALE GENOMIC DNA]</scope>
    <source>
        <strain evidence="1">JXDWG</strain>
        <tissue evidence="1">Leaf</tissue>
    </source>
</reference>
<dbReference type="Proteomes" id="UP001419268">
    <property type="component" value="Unassembled WGS sequence"/>
</dbReference>
<name>A0AAP0F627_9MAGN</name>
<dbReference type="AlphaFoldDB" id="A0AAP0F627"/>
<accession>A0AAP0F627</accession>
<comment type="caution">
    <text evidence="1">The sequence shown here is derived from an EMBL/GenBank/DDBJ whole genome shotgun (WGS) entry which is preliminary data.</text>
</comment>
<protein>
    <submittedName>
        <fullName evidence="1">Uncharacterized protein</fullName>
    </submittedName>
</protein>
<sequence length="89" mass="10063">MAKGVETLILGVLSLFRDLAIRRMAGTRRSDARRSAVKEKGLRISLPTRRKRMLSAGTKGSTLRRIQHSEKDLLEETLEMRLLGSMIKV</sequence>
<organism evidence="1 2">
    <name type="scientific">Stephania cephalantha</name>
    <dbReference type="NCBI Taxonomy" id="152367"/>
    <lineage>
        <taxon>Eukaryota</taxon>
        <taxon>Viridiplantae</taxon>
        <taxon>Streptophyta</taxon>
        <taxon>Embryophyta</taxon>
        <taxon>Tracheophyta</taxon>
        <taxon>Spermatophyta</taxon>
        <taxon>Magnoliopsida</taxon>
        <taxon>Ranunculales</taxon>
        <taxon>Menispermaceae</taxon>
        <taxon>Menispermoideae</taxon>
        <taxon>Cissampelideae</taxon>
        <taxon>Stephania</taxon>
    </lineage>
</organism>
<keyword evidence="2" id="KW-1185">Reference proteome</keyword>
<proteinExistence type="predicted"/>